<name>A0A812GX75_9DINO</name>
<feature type="region of interest" description="Disordered" evidence="1">
    <location>
        <begin position="204"/>
        <end position="258"/>
    </location>
</feature>
<dbReference type="Proteomes" id="UP000604046">
    <property type="component" value="Unassembled WGS sequence"/>
</dbReference>
<keyword evidence="3" id="KW-1185">Reference proteome</keyword>
<proteinExistence type="predicted"/>
<evidence type="ECO:0000313" key="3">
    <source>
        <dbReference type="Proteomes" id="UP000604046"/>
    </source>
</evidence>
<feature type="compositionally biased region" description="Low complexity" evidence="1">
    <location>
        <begin position="223"/>
        <end position="233"/>
    </location>
</feature>
<evidence type="ECO:0000256" key="1">
    <source>
        <dbReference type="SAM" id="MobiDB-lite"/>
    </source>
</evidence>
<dbReference type="OrthoDB" id="439654at2759"/>
<gene>
    <name evidence="2" type="ORF">SNAT2548_LOCUS765</name>
</gene>
<dbReference type="EMBL" id="CAJNDS010000037">
    <property type="protein sequence ID" value="CAE6928960.1"/>
    <property type="molecule type" value="Genomic_DNA"/>
</dbReference>
<organism evidence="2 3">
    <name type="scientific">Symbiodinium natans</name>
    <dbReference type="NCBI Taxonomy" id="878477"/>
    <lineage>
        <taxon>Eukaryota</taxon>
        <taxon>Sar</taxon>
        <taxon>Alveolata</taxon>
        <taxon>Dinophyceae</taxon>
        <taxon>Suessiales</taxon>
        <taxon>Symbiodiniaceae</taxon>
        <taxon>Symbiodinium</taxon>
    </lineage>
</organism>
<dbReference type="AlphaFoldDB" id="A0A812GX75"/>
<reference evidence="2" key="1">
    <citation type="submission" date="2021-02" db="EMBL/GenBank/DDBJ databases">
        <authorList>
            <person name="Dougan E. K."/>
            <person name="Rhodes N."/>
            <person name="Thang M."/>
            <person name="Chan C."/>
        </authorList>
    </citation>
    <scope>NUCLEOTIDE SEQUENCE</scope>
</reference>
<comment type="caution">
    <text evidence="2">The sequence shown here is derived from an EMBL/GenBank/DDBJ whole genome shotgun (WGS) entry which is preliminary data.</text>
</comment>
<feature type="compositionally biased region" description="Basic and acidic residues" evidence="1">
    <location>
        <begin position="207"/>
        <end position="216"/>
    </location>
</feature>
<sequence>MSARIARLLSCSHQECALHSLREMALACEEEPQQFLDAIEAAAFAMDVKTASRSYRQSFTENYRVLFQQSARLYRLEFWRACLNDFESIAVNGEVHSFSAATRGKARQLRASREELTNALREWHTAATASRLAGWKRWFPVTSHGIFRRVAESLREFDRSWVNFEVSYVAELIAIEAHARKPVELAIALELQLSSLEGAKRILRRSHSSERSDATDRRRRRPSLSSDESLQSRCRVRCSEESRRPPLSPQSATPKSEKGDIYEFAKTACSKSSSKESHRVLRRLAEQVAVLNARANTQGKGRGDLTMEVLVTAADLFLGGEACGSAEAAARHFLAAKVLDGFMGLRSYFASIGNDVMEVDPQLSKNPRLVKALVVWEEAWELGERILLCPEMLQALCGTAGLCAEALQVNPELRSHVIDQDAELFMILPRLVILSDFGGPGDCQVLRFYLPQHFTDELANDLQALKEEFDGIRACSPENSLSRTALVRHAVLGFGPAAEFDGFLRRLERFSMELQRNRPSDWNQCCLVLLQCIEAVML</sequence>
<evidence type="ECO:0000313" key="2">
    <source>
        <dbReference type="EMBL" id="CAE6928960.1"/>
    </source>
</evidence>
<protein>
    <submittedName>
        <fullName evidence="2">Uncharacterized protein</fullName>
    </submittedName>
</protein>
<accession>A0A812GX75</accession>